<evidence type="ECO:0000313" key="3">
    <source>
        <dbReference type="EMBL" id="AFY01709.1"/>
    </source>
</evidence>
<gene>
    <name evidence="3" type="ORF">Bdt_2022</name>
</gene>
<feature type="domain" description="PilZ" evidence="2">
    <location>
        <begin position="144"/>
        <end position="233"/>
    </location>
</feature>
<dbReference type="EMBL" id="CP002930">
    <property type="protein sequence ID" value="AFY01709.1"/>
    <property type="molecule type" value="Genomic_DNA"/>
</dbReference>
<dbReference type="Pfam" id="PF07238">
    <property type="entry name" value="PilZ"/>
    <property type="match status" value="1"/>
</dbReference>
<dbReference type="SUPFAM" id="SSF141371">
    <property type="entry name" value="PilZ domain-like"/>
    <property type="match status" value="1"/>
</dbReference>
<keyword evidence="1" id="KW-0472">Membrane</keyword>
<feature type="transmembrane region" description="Helical" evidence="1">
    <location>
        <begin position="76"/>
        <end position="94"/>
    </location>
</feature>
<organism evidence="3 4">
    <name type="scientific">Bdellovibrio bacteriovorus str. Tiberius</name>
    <dbReference type="NCBI Taxonomy" id="1069642"/>
    <lineage>
        <taxon>Bacteria</taxon>
        <taxon>Pseudomonadati</taxon>
        <taxon>Bdellovibrionota</taxon>
        <taxon>Bdellovibrionia</taxon>
        <taxon>Bdellovibrionales</taxon>
        <taxon>Pseudobdellovibrionaceae</taxon>
        <taxon>Bdellovibrio</taxon>
    </lineage>
</organism>
<dbReference type="STRING" id="1069642.Bdt_2022"/>
<dbReference type="AlphaFoldDB" id="K7ZAH7"/>
<dbReference type="InterPro" id="IPR009875">
    <property type="entry name" value="PilZ_domain"/>
</dbReference>
<name>K7ZAH7_BDEBC</name>
<proteinExistence type="predicted"/>
<feature type="transmembrane region" description="Helical" evidence="1">
    <location>
        <begin position="52"/>
        <end position="69"/>
    </location>
</feature>
<evidence type="ECO:0000313" key="4">
    <source>
        <dbReference type="Proteomes" id="UP000010074"/>
    </source>
</evidence>
<evidence type="ECO:0000256" key="1">
    <source>
        <dbReference type="SAM" id="Phobius"/>
    </source>
</evidence>
<evidence type="ECO:0000259" key="2">
    <source>
        <dbReference type="Pfam" id="PF07238"/>
    </source>
</evidence>
<dbReference type="Gene3D" id="2.40.10.220">
    <property type="entry name" value="predicted glycosyltransferase like domains"/>
    <property type="match status" value="1"/>
</dbReference>
<feature type="transmembrane region" description="Helical" evidence="1">
    <location>
        <begin position="12"/>
        <end position="32"/>
    </location>
</feature>
<accession>K7ZAH7</accession>
<feature type="transmembrane region" description="Helical" evidence="1">
    <location>
        <begin position="106"/>
        <end position="127"/>
    </location>
</feature>
<dbReference type="PATRIC" id="fig|1069642.3.peg.1998"/>
<dbReference type="GO" id="GO:0035438">
    <property type="term" value="F:cyclic-di-GMP binding"/>
    <property type="evidence" value="ECO:0007669"/>
    <property type="project" value="InterPro"/>
</dbReference>
<reference evidence="3 4" key="1">
    <citation type="journal article" date="2012" name="BMC Genomics">
        <title>Genome analysis of a simultaneously predatory and prey-independent, novel Bdellovibrio bacteriovorus from the River Tiber, supports in silico predictions of both ancient and recent lateral gene transfer from diverse bacteria.</title>
        <authorList>
            <person name="Hobley L."/>
            <person name="Lerner T.R."/>
            <person name="Williams L.E."/>
            <person name="Lambert C."/>
            <person name="Till R."/>
            <person name="Milner D.S."/>
            <person name="Basford S.M."/>
            <person name="Capeness M.J."/>
            <person name="Fenton A.K."/>
            <person name="Atterbury R.J."/>
            <person name="Harris M.A."/>
            <person name="Sockett R.E."/>
        </authorList>
    </citation>
    <scope>NUCLEOTIDE SEQUENCE [LARGE SCALE GENOMIC DNA]</scope>
    <source>
        <strain evidence="3 4">Tiberius</strain>
    </source>
</reference>
<dbReference type="HOGENOM" id="CLU_1136316_0_0_7"/>
<dbReference type="Proteomes" id="UP000010074">
    <property type="component" value="Chromosome"/>
</dbReference>
<dbReference type="OrthoDB" id="5290984at2"/>
<dbReference type="RefSeq" id="WP_015091152.1">
    <property type="nucleotide sequence ID" value="NC_019567.1"/>
</dbReference>
<protein>
    <recommendedName>
        <fullName evidence="2">PilZ domain-containing protein</fullName>
    </recommendedName>
</protein>
<keyword evidence="1" id="KW-0812">Transmembrane</keyword>
<keyword evidence="1" id="KW-1133">Transmembrane helix</keyword>
<sequence length="244" mass="28081">MGEEQLKRPTGMYLMAILFILAPLGNLLISFVSSEYVNSQSGFVSFAQSVSNLDWMWLGLLLLTGVLLLRAHKATWTLAIGTLMLVLFINLYRWGNGEFSDSGLLVHGQLFMSCLITAFVLLLAFYFRFPYLDRRAQWLFPAASRYEFRTPVNVVAQDIFDGVTESISLSGARVRLQRDLEGSQGLRFVDVIFPDIRNMKVKSRVVEYRDNVLRLKFKELTERDRVYLQEWLRSQIETATEKLS</sequence>
<dbReference type="KEGG" id="bbat:Bdt_2022"/>